<dbReference type="EMBL" id="JANQDX010000009">
    <property type="protein sequence ID" value="KAL0918814.1"/>
    <property type="molecule type" value="Genomic_DNA"/>
</dbReference>
<proteinExistence type="predicted"/>
<dbReference type="AlphaFoldDB" id="A0ABD0V0Q4"/>
<name>A0ABD0V0Q4_DENTH</name>
<accession>A0ABD0V0Q4</accession>
<comment type="caution">
    <text evidence="1">The sequence shown here is derived from an EMBL/GenBank/DDBJ whole genome shotgun (WGS) entry which is preliminary data.</text>
</comment>
<gene>
    <name evidence="1" type="ORF">M5K25_010854</name>
</gene>
<protein>
    <submittedName>
        <fullName evidence="1">Uncharacterized protein</fullName>
    </submittedName>
</protein>
<dbReference type="Proteomes" id="UP001552299">
    <property type="component" value="Unassembled WGS sequence"/>
</dbReference>
<keyword evidence="2" id="KW-1185">Reference proteome</keyword>
<evidence type="ECO:0000313" key="1">
    <source>
        <dbReference type="EMBL" id="KAL0918814.1"/>
    </source>
</evidence>
<sequence>MVAEKCLLRVLAFSVRFKVKQIRTILAVRSPRRIISRSDDSEPDSSYTMCSNRSMSYGRRAASLAVNVHSEQVKG</sequence>
<organism evidence="1 2">
    <name type="scientific">Dendrobium thyrsiflorum</name>
    <name type="common">Pinecone-like raceme dendrobium</name>
    <name type="synonym">Orchid</name>
    <dbReference type="NCBI Taxonomy" id="117978"/>
    <lineage>
        <taxon>Eukaryota</taxon>
        <taxon>Viridiplantae</taxon>
        <taxon>Streptophyta</taxon>
        <taxon>Embryophyta</taxon>
        <taxon>Tracheophyta</taxon>
        <taxon>Spermatophyta</taxon>
        <taxon>Magnoliopsida</taxon>
        <taxon>Liliopsida</taxon>
        <taxon>Asparagales</taxon>
        <taxon>Orchidaceae</taxon>
        <taxon>Epidendroideae</taxon>
        <taxon>Malaxideae</taxon>
        <taxon>Dendrobiinae</taxon>
        <taxon>Dendrobium</taxon>
    </lineage>
</organism>
<reference evidence="1 2" key="1">
    <citation type="journal article" date="2024" name="Plant Biotechnol. J.">
        <title>Dendrobium thyrsiflorum genome and its molecular insights into genes involved in important horticultural traits.</title>
        <authorList>
            <person name="Chen B."/>
            <person name="Wang J.Y."/>
            <person name="Zheng P.J."/>
            <person name="Li K.L."/>
            <person name="Liang Y.M."/>
            <person name="Chen X.F."/>
            <person name="Zhang C."/>
            <person name="Zhao X."/>
            <person name="He X."/>
            <person name="Zhang G.Q."/>
            <person name="Liu Z.J."/>
            <person name="Xu Q."/>
        </authorList>
    </citation>
    <scope>NUCLEOTIDE SEQUENCE [LARGE SCALE GENOMIC DNA]</scope>
    <source>
        <strain evidence="1">GZMU011</strain>
    </source>
</reference>
<evidence type="ECO:0000313" key="2">
    <source>
        <dbReference type="Proteomes" id="UP001552299"/>
    </source>
</evidence>